<sequence>MKVSELEAQGSQEGTSNGAEETGCNVEELEAPLKAKEQEIHSLRSQKPDAEDLESERYSIWEKLQVPHSSITLFLCF</sequence>
<keyword evidence="3" id="KW-1185">Reference proteome</keyword>
<feature type="compositionally biased region" description="Polar residues" evidence="1">
    <location>
        <begin position="9"/>
        <end position="19"/>
    </location>
</feature>
<reference evidence="2" key="1">
    <citation type="journal article" date="2022" name="bioRxiv">
        <title>Sequencing and chromosome-scale assembly of the giantPleurodeles waltlgenome.</title>
        <authorList>
            <person name="Brown T."/>
            <person name="Elewa A."/>
            <person name="Iarovenko S."/>
            <person name="Subramanian E."/>
            <person name="Araus A.J."/>
            <person name="Petzold A."/>
            <person name="Susuki M."/>
            <person name="Suzuki K.-i.T."/>
            <person name="Hayashi T."/>
            <person name="Toyoda A."/>
            <person name="Oliveira C."/>
            <person name="Osipova E."/>
            <person name="Leigh N.D."/>
            <person name="Simon A."/>
            <person name="Yun M.H."/>
        </authorList>
    </citation>
    <scope>NUCLEOTIDE SEQUENCE</scope>
    <source>
        <strain evidence="2">20211129_DDA</strain>
        <tissue evidence="2">Liver</tissue>
    </source>
</reference>
<dbReference type="Proteomes" id="UP001066276">
    <property type="component" value="Chromosome 1_2"/>
</dbReference>
<protein>
    <submittedName>
        <fullName evidence="2">Uncharacterized protein</fullName>
    </submittedName>
</protein>
<proteinExistence type="predicted"/>
<dbReference type="AlphaFoldDB" id="A0AAV7W2L4"/>
<comment type="caution">
    <text evidence="2">The sequence shown here is derived from an EMBL/GenBank/DDBJ whole genome shotgun (WGS) entry which is preliminary data.</text>
</comment>
<feature type="region of interest" description="Disordered" evidence="1">
    <location>
        <begin position="1"/>
        <end position="27"/>
    </location>
</feature>
<evidence type="ECO:0000313" key="3">
    <source>
        <dbReference type="Proteomes" id="UP001066276"/>
    </source>
</evidence>
<evidence type="ECO:0000313" key="2">
    <source>
        <dbReference type="EMBL" id="KAJ1208204.1"/>
    </source>
</evidence>
<organism evidence="2 3">
    <name type="scientific">Pleurodeles waltl</name>
    <name type="common">Iberian ribbed newt</name>
    <dbReference type="NCBI Taxonomy" id="8319"/>
    <lineage>
        <taxon>Eukaryota</taxon>
        <taxon>Metazoa</taxon>
        <taxon>Chordata</taxon>
        <taxon>Craniata</taxon>
        <taxon>Vertebrata</taxon>
        <taxon>Euteleostomi</taxon>
        <taxon>Amphibia</taxon>
        <taxon>Batrachia</taxon>
        <taxon>Caudata</taxon>
        <taxon>Salamandroidea</taxon>
        <taxon>Salamandridae</taxon>
        <taxon>Pleurodelinae</taxon>
        <taxon>Pleurodeles</taxon>
    </lineage>
</organism>
<accession>A0AAV7W2L4</accession>
<dbReference type="EMBL" id="JANPWB010000002">
    <property type="protein sequence ID" value="KAJ1208204.1"/>
    <property type="molecule type" value="Genomic_DNA"/>
</dbReference>
<name>A0AAV7W2L4_PLEWA</name>
<evidence type="ECO:0000256" key="1">
    <source>
        <dbReference type="SAM" id="MobiDB-lite"/>
    </source>
</evidence>
<gene>
    <name evidence="2" type="ORF">NDU88_003590</name>
</gene>